<evidence type="ECO:0000313" key="11">
    <source>
        <dbReference type="Proteomes" id="UP000234849"/>
    </source>
</evidence>
<dbReference type="InterPro" id="IPR010998">
    <property type="entry name" value="Integrase_recombinase_N"/>
</dbReference>
<dbReference type="Proteomes" id="UP001148455">
    <property type="component" value="Unassembled WGS sequence"/>
</dbReference>
<gene>
    <name evidence="10" type="ORF">CDL18_02215</name>
    <name evidence="9" type="ORF">O8D18_02270</name>
</gene>
<dbReference type="Gene3D" id="1.10.443.10">
    <property type="entry name" value="Intergrase catalytic core"/>
    <property type="match status" value="1"/>
</dbReference>
<dbReference type="Pfam" id="PF14659">
    <property type="entry name" value="Phage_int_SAM_3"/>
    <property type="match status" value="1"/>
</dbReference>
<dbReference type="EMBL" id="JAPZED010000002">
    <property type="protein sequence ID" value="MCZ7692871.1"/>
    <property type="molecule type" value="Genomic_DNA"/>
</dbReference>
<evidence type="ECO:0000256" key="4">
    <source>
        <dbReference type="ARBA" id="ARBA00023125"/>
    </source>
</evidence>
<dbReference type="PROSITE" id="PS51898">
    <property type="entry name" value="TYR_RECOMBINASE"/>
    <property type="match status" value="1"/>
</dbReference>
<keyword evidence="4 6" id="KW-0238">DNA-binding</keyword>
<evidence type="ECO:0000256" key="5">
    <source>
        <dbReference type="ARBA" id="ARBA00023172"/>
    </source>
</evidence>
<reference evidence="10 11" key="1">
    <citation type="journal article" date="2017" name="Genome Med.">
        <title>A novel Ruminococcus gnavus clade enriched in inflammatory bowel disease patients.</title>
        <authorList>
            <person name="Hall A.B."/>
            <person name="Yassour M."/>
            <person name="Sauk J."/>
            <person name="Garner A."/>
            <person name="Jiang X."/>
            <person name="Arthur T."/>
            <person name="Lagoudas G.K."/>
            <person name="Vatanen T."/>
            <person name="Fornelos N."/>
            <person name="Wilson R."/>
            <person name="Bertha M."/>
            <person name="Cohen M."/>
            <person name="Garber J."/>
            <person name="Khalili H."/>
            <person name="Gevers D."/>
            <person name="Ananthakrishnan A.N."/>
            <person name="Kugathasan S."/>
            <person name="Lander E.S."/>
            <person name="Blainey P."/>
            <person name="Vlamakis H."/>
            <person name="Xavier R.J."/>
            <person name="Huttenhower C."/>
        </authorList>
    </citation>
    <scope>NUCLEOTIDE SEQUENCE [LARGE SCALE GENOMIC DNA]</scope>
    <source>
        <strain evidence="10 11">RJX1118</strain>
    </source>
</reference>
<dbReference type="PANTHER" id="PTHR30349:SF64">
    <property type="entry name" value="PROPHAGE INTEGRASE INTD-RELATED"/>
    <property type="match status" value="1"/>
</dbReference>
<dbReference type="GO" id="GO:0015074">
    <property type="term" value="P:DNA integration"/>
    <property type="evidence" value="ECO:0007669"/>
    <property type="project" value="UniProtKB-KW"/>
</dbReference>
<dbReference type="InterPro" id="IPR050090">
    <property type="entry name" value="Tyrosine_recombinase_XerCD"/>
</dbReference>
<dbReference type="EMBL" id="NIHM01000002">
    <property type="protein sequence ID" value="PLT57796.1"/>
    <property type="molecule type" value="Genomic_DNA"/>
</dbReference>
<reference evidence="9" key="2">
    <citation type="submission" date="2022-12" db="EMBL/GenBank/DDBJ databases">
        <title>Genome of R. gnavus strain RSHDN_123.</title>
        <authorList>
            <person name="Abdugheni R."/>
        </authorList>
    </citation>
    <scope>NUCLEOTIDE SEQUENCE</scope>
    <source>
        <strain evidence="9">RSHDN_123</strain>
    </source>
</reference>
<dbReference type="Pfam" id="PF14657">
    <property type="entry name" value="Arm-DNA-bind_4"/>
    <property type="match status" value="1"/>
</dbReference>
<dbReference type="InterPro" id="IPR011010">
    <property type="entry name" value="DNA_brk_join_enz"/>
</dbReference>
<proteinExistence type="inferred from homology"/>
<feature type="domain" description="Tyr recombinase" evidence="7">
    <location>
        <begin position="162"/>
        <end position="346"/>
    </location>
</feature>
<comment type="caution">
    <text evidence="10">The sequence shown here is derived from an EMBL/GenBank/DDBJ whole genome shotgun (WGS) entry which is preliminary data.</text>
</comment>
<dbReference type="PANTHER" id="PTHR30349">
    <property type="entry name" value="PHAGE INTEGRASE-RELATED"/>
    <property type="match status" value="1"/>
</dbReference>
<dbReference type="InterPro" id="IPR044068">
    <property type="entry name" value="CB"/>
</dbReference>
<evidence type="ECO:0000256" key="3">
    <source>
        <dbReference type="ARBA" id="ARBA00022908"/>
    </source>
</evidence>
<dbReference type="InterPro" id="IPR002104">
    <property type="entry name" value="Integrase_catalytic"/>
</dbReference>
<dbReference type="InterPro" id="IPR028259">
    <property type="entry name" value="AP2-like_int_N"/>
</dbReference>
<evidence type="ECO:0000259" key="8">
    <source>
        <dbReference type="PROSITE" id="PS51900"/>
    </source>
</evidence>
<dbReference type="Gene3D" id="1.10.150.130">
    <property type="match status" value="1"/>
</dbReference>
<dbReference type="GO" id="GO:0003677">
    <property type="term" value="F:DNA binding"/>
    <property type="evidence" value="ECO:0007669"/>
    <property type="project" value="UniProtKB-UniRule"/>
</dbReference>
<dbReference type="SUPFAM" id="SSF56349">
    <property type="entry name" value="DNA breaking-rejoining enzymes"/>
    <property type="match status" value="1"/>
</dbReference>
<dbReference type="AlphaFoldDB" id="A0A2N5NLR3"/>
<evidence type="ECO:0000313" key="10">
    <source>
        <dbReference type="EMBL" id="PLT57796.1"/>
    </source>
</evidence>
<comment type="function">
    <text evidence="1">Site-specific tyrosine recombinase, which acts by catalyzing the cutting and rejoining of the recombining DNA molecules.</text>
</comment>
<dbReference type="Pfam" id="PF00589">
    <property type="entry name" value="Phage_integrase"/>
    <property type="match status" value="1"/>
</dbReference>
<feature type="domain" description="Core-binding (CB)" evidence="8">
    <location>
        <begin position="58"/>
        <end position="140"/>
    </location>
</feature>
<evidence type="ECO:0000256" key="1">
    <source>
        <dbReference type="ARBA" id="ARBA00003283"/>
    </source>
</evidence>
<keyword evidence="3" id="KW-0229">DNA integration</keyword>
<evidence type="ECO:0000256" key="6">
    <source>
        <dbReference type="PROSITE-ProRule" id="PRU01248"/>
    </source>
</evidence>
<evidence type="ECO:0000313" key="9">
    <source>
        <dbReference type="EMBL" id="MCZ7692871.1"/>
    </source>
</evidence>
<evidence type="ECO:0000256" key="2">
    <source>
        <dbReference type="ARBA" id="ARBA00008857"/>
    </source>
</evidence>
<dbReference type="CDD" id="cd01189">
    <property type="entry name" value="INT_ICEBs1_C_like"/>
    <property type="match status" value="1"/>
</dbReference>
<organism evidence="10 11">
    <name type="scientific">Mediterraneibacter gnavus</name>
    <name type="common">Ruminococcus gnavus</name>
    <dbReference type="NCBI Taxonomy" id="33038"/>
    <lineage>
        <taxon>Bacteria</taxon>
        <taxon>Bacillati</taxon>
        <taxon>Bacillota</taxon>
        <taxon>Clostridia</taxon>
        <taxon>Lachnospirales</taxon>
        <taxon>Lachnospiraceae</taxon>
        <taxon>Mediterraneibacter</taxon>
    </lineage>
</organism>
<comment type="similarity">
    <text evidence="2">Belongs to the 'phage' integrase family.</text>
</comment>
<dbReference type="GO" id="GO:0006310">
    <property type="term" value="P:DNA recombination"/>
    <property type="evidence" value="ECO:0007669"/>
    <property type="project" value="UniProtKB-KW"/>
</dbReference>
<evidence type="ECO:0000259" key="7">
    <source>
        <dbReference type="PROSITE" id="PS51898"/>
    </source>
</evidence>
<dbReference type="RefSeq" id="WP_101879097.1">
    <property type="nucleotide sequence ID" value="NZ_JAPZEC010000002.1"/>
</dbReference>
<sequence length="356" mass="42324">MASSAKRDLKTGKWMIQYRFTDWRGRRKKSTKRGFRTKKEAEEWLQKFLITQQSDINMLFGDFIEIYYKDMSNRLREHTMQTKRYIIDIKILPYFASKKINEITPVDVRKWQNELLKQNYKPTYIKTINNQLSAIFNYAEKYYNLPNNPARKAGSIGKSHAEEMQFWTQEEFTKFDDALIDKRQSYIAFKVLYWTGMRLGELLALTIGDIDFDKNMISITKSYQRIGKKDVITDPKTPNSKRKISVPEFLITDLKDYINSMYKPQKEERVFEISKYFLEHEMQRGIKNSGVKKIRIHDLRHSHASHLIHIGVPILEVSRRLGHQSPNITLGVYGHLYPDRQKKLADQLQKEYMENL</sequence>
<dbReference type="InterPro" id="IPR004107">
    <property type="entry name" value="Integrase_SAM-like_N"/>
</dbReference>
<name>A0A2N5NLR3_MEDGN</name>
<protein>
    <submittedName>
        <fullName evidence="10">Site-specific integrase</fullName>
    </submittedName>
</protein>
<keyword evidence="5" id="KW-0233">DNA recombination</keyword>
<dbReference type="PROSITE" id="PS51900">
    <property type="entry name" value="CB"/>
    <property type="match status" value="1"/>
</dbReference>
<accession>A0A2N5NLR3</accession>
<dbReference type="Proteomes" id="UP000234849">
    <property type="component" value="Unassembled WGS sequence"/>
</dbReference>
<dbReference type="InterPro" id="IPR013762">
    <property type="entry name" value="Integrase-like_cat_sf"/>
</dbReference>